<accession>A0ACC2GCH4</accession>
<proteinExistence type="predicted"/>
<reference evidence="1" key="1">
    <citation type="submission" date="2021-05" db="EMBL/GenBank/DDBJ databases">
        <authorList>
            <person name="Pan Q."/>
            <person name="Jouanno E."/>
            <person name="Zahm M."/>
            <person name="Klopp C."/>
            <person name="Cabau C."/>
            <person name="Louis A."/>
            <person name="Berthelot C."/>
            <person name="Parey E."/>
            <person name="Roest Crollius H."/>
            <person name="Montfort J."/>
            <person name="Robinson-Rechavi M."/>
            <person name="Bouchez O."/>
            <person name="Lampietro C."/>
            <person name="Lopez Roques C."/>
            <person name="Donnadieu C."/>
            <person name="Postlethwait J."/>
            <person name="Bobe J."/>
            <person name="Dillon D."/>
            <person name="Chandos A."/>
            <person name="von Hippel F."/>
            <person name="Guiguen Y."/>
        </authorList>
    </citation>
    <scope>NUCLEOTIDE SEQUENCE</scope>
    <source>
        <strain evidence="1">YG-Jan2019</strain>
    </source>
</reference>
<dbReference type="Proteomes" id="UP001157502">
    <property type="component" value="Chromosome 14"/>
</dbReference>
<dbReference type="EMBL" id="CM055741">
    <property type="protein sequence ID" value="KAJ8001409.1"/>
    <property type="molecule type" value="Genomic_DNA"/>
</dbReference>
<evidence type="ECO:0000313" key="2">
    <source>
        <dbReference type="Proteomes" id="UP001157502"/>
    </source>
</evidence>
<protein>
    <submittedName>
        <fullName evidence="1">Uncharacterized protein</fullName>
    </submittedName>
</protein>
<name>A0ACC2GCH4_DALPE</name>
<sequence>MNEDSTDPSSLSCFTDPKPPESLVSDSSSGLDNSSEEPRFNIVVKEEPEDLDWDVNNTGASSDVRCSGEASTKPEHRERLNEKQPWSFPKCGNTKTHPSKGSRPMRTQTQSAKVPPICTSSLSQLPDVRVKEEQEDPAFAEGLDHCYNNEASPPTSGEHEQHQDNHTVEKPYL</sequence>
<comment type="caution">
    <text evidence="1">The sequence shown here is derived from an EMBL/GenBank/DDBJ whole genome shotgun (WGS) entry which is preliminary data.</text>
</comment>
<keyword evidence="2" id="KW-1185">Reference proteome</keyword>
<organism evidence="1 2">
    <name type="scientific">Dallia pectoralis</name>
    <name type="common">Alaska blackfish</name>
    <dbReference type="NCBI Taxonomy" id="75939"/>
    <lineage>
        <taxon>Eukaryota</taxon>
        <taxon>Metazoa</taxon>
        <taxon>Chordata</taxon>
        <taxon>Craniata</taxon>
        <taxon>Vertebrata</taxon>
        <taxon>Euteleostomi</taxon>
        <taxon>Actinopterygii</taxon>
        <taxon>Neopterygii</taxon>
        <taxon>Teleostei</taxon>
        <taxon>Protacanthopterygii</taxon>
        <taxon>Esociformes</taxon>
        <taxon>Umbridae</taxon>
        <taxon>Dallia</taxon>
    </lineage>
</organism>
<evidence type="ECO:0000313" key="1">
    <source>
        <dbReference type="EMBL" id="KAJ8001409.1"/>
    </source>
</evidence>
<gene>
    <name evidence="1" type="ORF">DPEC_G00169210</name>
</gene>